<reference evidence="2 3" key="1">
    <citation type="journal article" date="2018" name="Mol. Biol. Evol.">
        <title>Broad Genomic Sampling Reveals a Smut Pathogenic Ancestry of the Fungal Clade Ustilaginomycotina.</title>
        <authorList>
            <person name="Kijpornyongpan T."/>
            <person name="Mondo S.J."/>
            <person name="Barry K."/>
            <person name="Sandor L."/>
            <person name="Lee J."/>
            <person name="Lipzen A."/>
            <person name="Pangilinan J."/>
            <person name="LaButti K."/>
            <person name="Hainaut M."/>
            <person name="Henrissat B."/>
            <person name="Grigoriev I.V."/>
            <person name="Spatafora J.W."/>
            <person name="Aime M.C."/>
        </authorList>
    </citation>
    <scope>NUCLEOTIDE SEQUENCE [LARGE SCALE GENOMIC DNA]</scope>
    <source>
        <strain evidence="2 3">MCA 3645</strain>
    </source>
</reference>
<accession>A0A317XPA7</accession>
<dbReference type="EMBL" id="KZ819194">
    <property type="protein sequence ID" value="PWY99697.1"/>
    <property type="molecule type" value="Genomic_DNA"/>
</dbReference>
<gene>
    <name evidence="2" type="ORF">BCV70DRAFT_111831</name>
</gene>
<sequence length="140" mass="16291">MHSLKHSSEMVATLDLQHSKLSERLFEADRVLTAQSQVRIGLLEAETQRVQQLASRIDTIALQLQNLQNSVWRPSRFWLNRATVVLTRILRQYQILVILFIDAVDLTSLRTSFAPLLTFVILCISMLKRVYRSCRRGRIR</sequence>
<keyword evidence="1" id="KW-0812">Transmembrane</keyword>
<evidence type="ECO:0000313" key="2">
    <source>
        <dbReference type="EMBL" id="PWY99697.1"/>
    </source>
</evidence>
<protein>
    <submittedName>
        <fullName evidence="2">Uncharacterized protein</fullName>
    </submittedName>
</protein>
<keyword evidence="1" id="KW-0472">Membrane</keyword>
<keyword evidence="1" id="KW-1133">Transmembrane helix</keyword>
<proteinExistence type="predicted"/>
<name>A0A317XPA7_9BASI</name>
<evidence type="ECO:0000313" key="3">
    <source>
        <dbReference type="Proteomes" id="UP000246740"/>
    </source>
</evidence>
<dbReference type="AlphaFoldDB" id="A0A317XPA7"/>
<dbReference type="InParanoid" id="A0A317XPA7"/>
<dbReference type="Proteomes" id="UP000246740">
    <property type="component" value="Unassembled WGS sequence"/>
</dbReference>
<keyword evidence="3" id="KW-1185">Reference proteome</keyword>
<evidence type="ECO:0000256" key="1">
    <source>
        <dbReference type="SAM" id="Phobius"/>
    </source>
</evidence>
<feature type="transmembrane region" description="Helical" evidence="1">
    <location>
        <begin position="113"/>
        <end position="131"/>
    </location>
</feature>
<organism evidence="2 3">
    <name type="scientific">Testicularia cyperi</name>
    <dbReference type="NCBI Taxonomy" id="1882483"/>
    <lineage>
        <taxon>Eukaryota</taxon>
        <taxon>Fungi</taxon>
        <taxon>Dikarya</taxon>
        <taxon>Basidiomycota</taxon>
        <taxon>Ustilaginomycotina</taxon>
        <taxon>Ustilaginomycetes</taxon>
        <taxon>Ustilaginales</taxon>
        <taxon>Anthracoideaceae</taxon>
        <taxon>Testicularia</taxon>
    </lineage>
</organism>